<evidence type="ECO:0000313" key="5">
    <source>
        <dbReference type="Proteomes" id="UP000094769"/>
    </source>
</evidence>
<feature type="region of interest" description="Disordered" evidence="2">
    <location>
        <begin position="185"/>
        <end position="209"/>
    </location>
</feature>
<proteinExistence type="predicted"/>
<dbReference type="OrthoDB" id="6189127at2"/>
<name>A0A7Z1ADC8_9GAMM</name>
<dbReference type="Pfam" id="PF05036">
    <property type="entry name" value="SPOR"/>
    <property type="match status" value="1"/>
</dbReference>
<dbReference type="Gene3D" id="3.30.70.1070">
    <property type="entry name" value="Sporulation related repeat"/>
    <property type="match status" value="1"/>
</dbReference>
<dbReference type="InterPro" id="IPR007730">
    <property type="entry name" value="SPOR-like_dom"/>
</dbReference>
<evidence type="ECO:0000256" key="2">
    <source>
        <dbReference type="SAM" id="MobiDB-lite"/>
    </source>
</evidence>
<organism evidence="4 5">
    <name type="scientific">Candidatus Thiodiazotropha endolucinida</name>
    <dbReference type="NCBI Taxonomy" id="1655433"/>
    <lineage>
        <taxon>Bacteria</taxon>
        <taxon>Pseudomonadati</taxon>
        <taxon>Pseudomonadota</taxon>
        <taxon>Gammaproteobacteria</taxon>
        <taxon>Chromatiales</taxon>
        <taxon>Sedimenticolaceae</taxon>
        <taxon>Candidatus Thiodiazotropha</taxon>
    </lineage>
</organism>
<dbReference type="AlphaFoldDB" id="A0A7Z1ADC8"/>
<dbReference type="Proteomes" id="UP000094769">
    <property type="component" value="Unassembled WGS sequence"/>
</dbReference>
<reference evidence="4 5" key="1">
    <citation type="submission" date="2016-06" db="EMBL/GenBank/DDBJ databases">
        <title>Genome sequence of endosymbiont of Candidatus Endolucinida thiodiazotropha.</title>
        <authorList>
            <person name="Poehlein A."/>
            <person name="Koenig S."/>
            <person name="Heiden S.E."/>
            <person name="Thuermer A."/>
            <person name="Voget S."/>
            <person name="Daniel R."/>
            <person name="Markert S."/>
            <person name="Gros O."/>
            <person name="Schweder T."/>
        </authorList>
    </citation>
    <scope>NUCLEOTIDE SEQUENCE [LARGE SCALE GENOMIC DNA]</scope>
    <source>
        <strain evidence="4 5">COS</strain>
    </source>
</reference>
<feature type="compositionally biased region" description="Polar residues" evidence="2">
    <location>
        <begin position="188"/>
        <end position="209"/>
    </location>
</feature>
<keyword evidence="1" id="KW-0175">Coiled coil</keyword>
<feature type="coiled-coil region" evidence="1">
    <location>
        <begin position="1"/>
        <end position="63"/>
    </location>
</feature>
<sequence length="987" mass="111456">MKKKNLKKKELAVRMKRLVDQFSDLNNRLNRVSHDKLNQGLKLDQLSEANTGMQLRLQEMQSQIGQLISQEEELSSLLDSLRLQASDRSSTEESRPEQQETQRNIDYLNEQLASLHEQQQAFKQALERDSEAADATANETDDLRRDIADLLSHIRRLEESGSELLISDSNHESQIQSLQNDIAELSHKQAQSQTEQGEPPQEVSQLLQKSAQPLRDEIEHLRNQLTEKGGQQKELERRLLELANRIGETGARLESQQQDKARNNELLEQRLSKLENLVKGFEPVSNADASQLLELERKLNQAEQDMTSLLADKDRELAARLDSIDGALNEQAVKHESFQDRVNHLSSDLADSSRSLQEQLASTDLRLSSYLDQQADLPDPLTSISTVIEEQRERFEETVNQLKGEISGLQSKLQVLDMDEHEAAERLSSLATDLDQQAGNREQLQESVTAAKSEINRRVDEIEARLVNTERLFKEGEAAAQDQLYKLNGVAEEMIEQSRHGVDLKLTTAALQEDASGLKERTGKLSERLDAFEQTLHQGEQKQTQISQQLSVVEQDQKELREFSDLGIDSLQERVKTVLAQLTEQSGLNEGLSQRLDDLESSLQAQFKDIDSRHHQLLETESETRDRLQLQEQNSHTLSDVITDIKTDHHLLLEQTEKQKTFLEAMTSEYGKRQEESEQMVERLGLLGAQVESARSSGTYHSIAIGGLFVLLLLSILLGYQYFSNRLGGFERDISQELMNASENYMTRDEIEKLMSGGVAQEGSAYDSLAVEELIKQQEAFEQRLDEFEQQIAASIGSVAGGAADSDRSPVGQTEALRPSTVDVKTEQRLQRMEVMLESLRKEFGPRIEKLDAQNRVHLSSQDEMTATINQMATTLQGLKSEYQQLGQQPVSQDGWQALRNRGGYTIQLIGVSNKESIAAFANKHGLQGELAYIGTEREGSAWYILLHGTYDTYTEAANALEILPESLKSQQPWIRKMPDTGTINRL</sequence>
<dbReference type="PROSITE" id="PS51724">
    <property type="entry name" value="SPOR"/>
    <property type="match status" value="1"/>
</dbReference>
<evidence type="ECO:0000256" key="1">
    <source>
        <dbReference type="SAM" id="Coils"/>
    </source>
</evidence>
<gene>
    <name evidence="4" type="ORF">CODIS_39890</name>
</gene>
<dbReference type="EMBL" id="MARB01000035">
    <property type="protein sequence ID" value="ODJ85810.1"/>
    <property type="molecule type" value="Genomic_DNA"/>
</dbReference>
<dbReference type="GO" id="GO:0042834">
    <property type="term" value="F:peptidoglycan binding"/>
    <property type="evidence" value="ECO:0007669"/>
    <property type="project" value="InterPro"/>
</dbReference>
<feature type="coiled-coil region" evidence="1">
    <location>
        <begin position="385"/>
        <end position="472"/>
    </location>
</feature>
<comment type="caution">
    <text evidence="4">The sequence shown here is derived from an EMBL/GenBank/DDBJ whole genome shotgun (WGS) entry which is preliminary data.</text>
</comment>
<feature type="domain" description="SPOR" evidence="3">
    <location>
        <begin position="899"/>
        <end position="977"/>
    </location>
</feature>
<protein>
    <recommendedName>
        <fullName evidence="3">SPOR domain-containing protein</fullName>
    </recommendedName>
</protein>
<accession>A0A7Z1ADC8</accession>
<dbReference type="RefSeq" id="WP_069128301.1">
    <property type="nucleotide sequence ID" value="NZ_MARB01000035.1"/>
</dbReference>
<dbReference type="InterPro" id="IPR036680">
    <property type="entry name" value="SPOR-like_sf"/>
</dbReference>
<evidence type="ECO:0000259" key="3">
    <source>
        <dbReference type="PROSITE" id="PS51724"/>
    </source>
</evidence>
<keyword evidence="5" id="KW-1185">Reference proteome</keyword>
<evidence type="ECO:0000313" key="4">
    <source>
        <dbReference type="EMBL" id="ODJ85810.1"/>
    </source>
</evidence>